<name>A0ABY9XGD2_9GAMM</name>
<organism evidence="1 2">
    <name type="scientific">Xenorhabdus griffiniae</name>
    <dbReference type="NCBI Taxonomy" id="351672"/>
    <lineage>
        <taxon>Bacteria</taxon>
        <taxon>Pseudomonadati</taxon>
        <taxon>Pseudomonadota</taxon>
        <taxon>Gammaproteobacteria</taxon>
        <taxon>Enterobacterales</taxon>
        <taxon>Morganellaceae</taxon>
        <taxon>Xenorhabdus</taxon>
    </lineage>
</organism>
<dbReference type="RefSeq" id="WP_189760580.1">
    <property type="nucleotide sequence ID" value="NZ_CAWPOC010000207.1"/>
</dbReference>
<evidence type="ECO:0000313" key="1">
    <source>
        <dbReference type="EMBL" id="WNH01669.1"/>
    </source>
</evidence>
<accession>A0ABY9XGD2</accession>
<evidence type="ECO:0000313" key="2">
    <source>
        <dbReference type="Proteomes" id="UP001300348"/>
    </source>
</evidence>
<dbReference type="EMBL" id="CP133647">
    <property type="protein sequence ID" value="WNH01669.1"/>
    <property type="molecule type" value="Genomic_DNA"/>
</dbReference>
<reference evidence="1 2" key="1">
    <citation type="journal article" date="2023" name="Access Microbiol">
        <title>The genome of a steinernematid-associated Pseudomonas piscis bacterium encodes the biosynthesis of insect toxins.</title>
        <authorList>
            <person name="Awori R.M."/>
            <person name="Hendre P."/>
            <person name="Amugune N.O."/>
        </authorList>
    </citation>
    <scope>NUCLEOTIDE SEQUENCE [LARGE SCALE GENOMIC DNA]</scope>
    <source>
        <strain evidence="1 2">97</strain>
    </source>
</reference>
<dbReference type="InterPro" id="IPR023346">
    <property type="entry name" value="Lysozyme-like_dom_sf"/>
</dbReference>
<dbReference type="SUPFAM" id="SSF53955">
    <property type="entry name" value="Lysozyme-like"/>
    <property type="match status" value="1"/>
</dbReference>
<protein>
    <submittedName>
        <fullName evidence="1">Uncharacterized protein</fullName>
    </submittedName>
</protein>
<dbReference type="Proteomes" id="UP001300348">
    <property type="component" value="Chromosome"/>
</dbReference>
<dbReference type="GeneID" id="88857499"/>
<keyword evidence="2" id="KW-1185">Reference proteome</keyword>
<proteinExistence type="predicted"/>
<dbReference type="Gene3D" id="1.10.530.10">
    <property type="match status" value="1"/>
</dbReference>
<sequence length="252" mass="29299">MKKIAPKAPSKILEDNLGAFNQGLRRFGITTCREKAHFFAQIYHETGGMRLMKENGGETMWYNPWYGREFIQLSRIENYQAYEKFIKEDVTSSPQARDKLLSPPHSVLSVFWFYRLCINSGKNDDFNKVTAIINGGFTGYDDRLKHLKRIIDILRAEHLNQLLGDGKFEFTHSSIYDNRVNSLAWGLWHDPTTKKKGTVKDKNEALKGYERTQQLIMEKPYKTSQKDNKIYGIKYSDVLTYVNKKIILLKGN</sequence>
<gene>
    <name evidence="1" type="ORF">QL112_018040</name>
</gene>